<dbReference type="Proteomes" id="UP000237271">
    <property type="component" value="Unassembled WGS sequence"/>
</dbReference>
<reference evidence="2 3" key="1">
    <citation type="journal article" date="2017" name="Genome Biol. Evol.">
        <title>Phytophthora megakarya and P. palmivora, closely related causal agents of cacao black pod rot, underwent increases in genome sizes and gene numbers by different mechanisms.</title>
        <authorList>
            <person name="Ali S.S."/>
            <person name="Shao J."/>
            <person name="Lary D.J."/>
            <person name="Kronmiller B."/>
            <person name="Shen D."/>
            <person name="Strem M.D."/>
            <person name="Amoako-Attah I."/>
            <person name="Akrofi A.Y."/>
            <person name="Begoude B.A."/>
            <person name="Ten Hoopen G.M."/>
            <person name="Coulibaly K."/>
            <person name="Kebe B.I."/>
            <person name="Melnick R.L."/>
            <person name="Guiltinan M.J."/>
            <person name="Tyler B.M."/>
            <person name="Meinhardt L.W."/>
            <person name="Bailey B.A."/>
        </authorList>
    </citation>
    <scope>NUCLEOTIDE SEQUENCE [LARGE SCALE GENOMIC DNA]</scope>
    <source>
        <strain evidence="3">sbr112.9</strain>
    </source>
</reference>
<proteinExistence type="predicted"/>
<dbReference type="EMBL" id="NCKW01006533">
    <property type="protein sequence ID" value="POM71310.1"/>
    <property type="molecule type" value="Genomic_DNA"/>
</dbReference>
<dbReference type="Pfam" id="PF24320">
    <property type="entry name" value="DUF7492"/>
    <property type="match status" value="1"/>
</dbReference>
<keyword evidence="3" id="KW-1185">Reference proteome</keyword>
<sequence length="271" mass="28898">MLENEVEAGTNVCETVDADTYSNTDWRKRLTVDAGVTVYFAYLPNGHIVKDKKAIGTQHGIYWTGQVGTSLTSTLEMTEENLINGVTMDFDDGSCGETYDYNGNPGGRAGDGKPCIGSFVVPTGTTPGIYKMVWFWTFWLENEASYVDQSQARGYFGAAYSTCFEVEVTSSGSVNSTLVTEKTNTSAIYKSSPVGTTTFSTLESGDNSLAGVHAADSSSSSSGYTEIIFDNVTVGSGESSSNEIVGTLADNSVPRISSAISIIMIVAFVLF</sequence>
<organism evidence="2 3">
    <name type="scientific">Phytophthora palmivora</name>
    <dbReference type="NCBI Taxonomy" id="4796"/>
    <lineage>
        <taxon>Eukaryota</taxon>
        <taxon>Sar</taxon>
        <taxon>Stramenopiles</taxon>
        <taxon>Oomycota</taxon>
        <taxon>Peronosporomycetes</taxon>
        <taxon>Peronosporales</taxon>
        <taxon>Peronosporaceae</taxon>
        <taxon>Phytophthora</taxon>
    </lineage>
</organism>
<protein>
    <recommendedName>
        <fullName evidence="1">DUF7492 domain-containing protein</fullName>
    </recommendedName>
</protein>
<name>A0A2P4Y0J5_9STRA</name>
<dbReference type="InterPro" id="IPR055915">
    <property type="entry name" value="DUF7492"/>
</dbReference>
<evidence type="ECO:0000313" key="2">
    <source>
        <dbReference type="EMBL" id="POM71310.1"/>
    </source>
</evidence>
<accession>A0A2P4Y0J5</accession>
<evidence type="ECO:0000259" key="1">
    <source>
        <dbReference type="Pfam" id="PF24320"/>
    </source>
</evidence>
<gene>
    <name evidence="2" type="ORF">PHPALM_12137</name>
</gene>
<comment type="caution">
    <text evidence="2">The sequence shown here is derived from an EMBL/GenBank/DDBJ whole genome shotgun (WGS) entry which is preliminary data.</text>
</comment>
<dbReference type="AlphaFoldDB" id="A0A2P4Y0J5"/>
<dbReference type="OrthoDB" id="64281at2759"/>
<feature type="domain" description="DUF7492" evidence="1">
    <location>
        <begin position="4"/>
        <end position="178"/>
    </location>
</feature>
<evidence type="ECO:0000313" key="3">
    <source>
        <dbReference type="Proteomes" id="UP000237271"/>
    </source>
</evidence>